<keyword evidence="4" id="KW-1185">Reference proteome</keyword>
<dbReference type="Proteomes" id="UP000000925">
    <property type="component" value="Chromosome"/>
</dbReference>
<dbReference type="HOGENOM" id="CLU_1552706_0_0_0"/>
<proteinExistence type="predicted"/>
<dbReference type="RefSeq" id="WP_013043314.1">
    <property type="nucleotide sequence ID" value="NC_014008.1"/>
</dbReference>
<evidence type="ECO:0000313" key="4">
    <source>
        <dbReference type="Proteomes" id="UP000000925"/>
    </source>
</evidence>
<dbReference type="EMBL" id="CP001998">
    <property type="protein sequence ID" value="ADE54592.1"/>
    <property type="molecule type" value="Genomic_DNA"/>
</dbReference>
<reference evidence="3 4" key="1">
    <citation type="journal article" date="2010" name="Stand. Genomic Sci.">
        <title>Complete genome sequence of Coraliomargarita akajimensis type strain (04OKA010-24).</title>
        <authorList>
            <person name="Mavromatis K."/>
            <person name="Abt B."/>
            <person name="Brambilla E."/>
            <person name="Lapidus A."/>
            <person name="Copeland A."/>
            <person name="Deshpande S."/>
            <person name="Nolan M."/>
            <person name="Lucas S."/>
            <person name="Tice H."/>
            <person name="Cheng J.F."/>
            <person name="Han C."/>
            <person name="Detter J.C."/>
            <person name="Woyke T."/>
            <person name="Goodwin L."/>
            <person name="Pitluck S."/>
            <person name="Held B."/>
            <person name="Brettin T."/>
            <person name="Tapia R."/>
            <person name="Ivanova N."/>
            <person name="Mikhailova N."/>
            <person name="Pati A."/>
            <person name="Liolios K."/>
            <person name="Chen A."/>
            <person name="Palaniappan K."/>
            <person name="Land M."/>
            <person name="Hauser L."/>
            <person name="Chang Y.J."/>
            <person name="Jeffries C.D."/>
            <person name="Rohde M."/>
            <person name="Goker M."/>
            <person name="Bristow J."/>
            <person name="Eisen J.A."/>
            <person name="Markowitz V."/>
            <person name="Hugenholtz P."/>
            <person name="Klenk H.P."/>
            <person name="Kyrpides N.C."/>
        </authorList>
    </citation>
    <scope>NUCLEOTIDE SEQUENCE [LARGE SCALE GENOMIC DNA]</scope>
    <source>
        <strain evidence="4">DSM 45221 / IAM 15411 / JCM 23193 / KCTC 12865</strain>
    </source>
</reference>
<keyword evidence="1" id="KW-0175">Coiled coil</keyword>
<gene>
    <name evidence="3" type="ordered locus">Caka_1573</name>
</gene>
<keyword evidence="2" id="KW-0472">Membrane</keyword>
<keyword evidence="2" id="KW-0812">Transmembrane</keyword>
<dbReference type="KEGG" id="caa:Caka_1573"/>
<dbReference type="STRING" id="583355.Caka_1573"/>
<feature type="transmembrane region" description="Helical" evidence="2">
    <location>
        <begin position="6"/>
        <end position="28"/>
    </location>
</feature>
<accession>D5EJJ3</accession>
<evidence type="ECO:0000256" key="2">
    <source>
        <dbReference type="SAM" id="Phobius"/>
    </source>
</evidence>
<name>D5EJJ3_CORAD</name>
<organism evidence="3 4">
    <name type="scientific">Coraliomargarita akajimensis (strain DSM 45221 / IAM 15411 / JCM 23193 / KCTC 12865 / 04OKA010-24)</name>
    <dbReference type="NCBI Taxonomy" id="583355"/>
    <lineage>
        <taxon>Bacteria</taxon>
        <taxon>Pseudomonadati</taxon>
        <taxon>Verrucomicrobiota</taxon>
        <taxon>Opitutia</taxon>
        <taxon>Puniceicoccales</taxon>
        <taxon>Coraliomargaritaceae</taxon>
        <taxon>Coraliomargarita</taxon>
    </lineage>
</organism>
<keyword evidence="2" id="KW-1133">Transmembrane helix</keyword>
<sequence>MRQLSLLFGDLFKLVISLGLIVVALYFARDHFWSDGKAYPVSLTLSNKDGRTVDLVLHGRHGGMIDIQPVGKKERVKYPVSELSLFSKLKVTVYPEWFDAAGTQKKTLAEIHREELNKRRIELQEEIQLLEKRILAADTRGARNDYIIQRMECQEKLKKLDLEMANREPMRP</sequence>
<protein>
    <submittedName>
        <fullName evidence="3">Uncharacterized protein</fullName>
    </submittedName>
</protein>
<evidence type="ECO:0000256" key="1">
    <source>
        <dbReference type="SAM" id="Coils"/>
    </source>
</evidence>
<dbReference type="AlphaFoldDB" id="D5EJJ3"/>
<feature type="coiled-coil region" evidence="1">
    <location>
        <begin position="106"/>
        <end position="140"/>
    </location>
</feature>
<evidence type="ECO:0000313" key="3">
    <source>
        <dbReference type="EMBL" id="ADE54592.1"/>
    </source>
</evidence>